<comment type="caution">
    <text evidence="2">The sequence shown here is derived from an EMBL/GenBank/DDBJ whole genome shotgun (WGS) entry which is preliminary data.</text>
</comment>
<evidence type="ECO:0000256" key="1">
    <source>
        <dbReference type="SAM" id="MobiDB-lite"/>
    </source>
</evidence>
<keyword evidence="3" id="KW-1185">Reference proteome</keyword>
<feature type="compositionally biased region" description="Low complexity" evidence="1">
    <location>
        <begin position="25"/>
        <end position="34"/>
    </location>
</feature>
<feature type="compositionally biased region" description="Basic and acidic residues" evidence="1">
    <location>
        <begin position="35"/>
        <end position="52"/>
    </location>
</feature>
<feature type="compositionally biased region" description="Low complexity" evidence="1">
    <location>
        <begin position="53"/>
        <end position="64"/>
    </location>
</feature>
<organism evidence="2 3">
    <name type="scientific">Favolaschia claudopus</name>
    <dbReference type="NCBI Taxonomy" id="2862362"/>
    <lineage>
        <taxon>Eukaryota</taxon>
        <taxon>Fungi</taxon>
        <taxon>Dikarya</taxon>
        <taxon>Basidiomycota</taxon>
        <taxon>Agaricomycotina</taxon>
        <taxon>Agaricomycetes</taxon>
        <taxon>Agaricomycetidae</taxon>
        <taxon>Agaricales</taxon>
        <taxon>Marasmiineae</taxon>
        <taxon>Mycenaceae</taxon>
        <taxon>Favolaschia</taxon>
    </lineage>
</organism>
<evidence type="ECO:0000313" key="2">
    <source>
        <dbReference type="EMBL" id="KAK6984032.1"/>
    </source>
</evidence>
<proteinExistence type="predicted"/>
<dbReference type="EMBL" id="JAWWNJ010000143">
    <property type="protein sequence ID" value="KAK6984032.1"/>
    <property type="molecule type" value="Genomic_DNA"/>
</dbReference>
<dbReference type="AlphaFoldDB" id="A0AAV9ZJ19"/>
<accession>A0AAV9ZJ19</accession>
<protein>
    <submittedName>
        <fullName evidence="2">Uncharacterized protein</fullName>
    </submittedName>
</protein>
<name>A0AAV9ZJ19_9AGAR</name>
<reference evidence="2 3" key="1">
    <citation type="journal article" date="2024" name="J Genomics">
        <title>Draft genome sequencing and assembly of Favolaschia claudopus CIRM-BRFM 2984 isolated from oak limbs.</title>
        <authorList>
            <person name="Navarro D."/>
            <person name="Drula E."/>
            <person name="Chaduli D."/>
            <person name="Cazenave R."/>
            <person name="Ahrendt S."/>
            <person name="Wang J."/>
            <person name="Lipzen A."/>
            <person name="Daum C."/>
            <person name="Barry K."/>
            <person name="Grigoriev I.V."/>
            <person name="Favel A."/>
            <person name="Rosso M.N."/>
            <person name="Martin F."/>
        </authorList>
    </citation>
    <scope>NUCLEOTIDE SEQUENCE [LARGE SCALE GENOMIC DNA]</scope>
    <source>
        <strain evidence="2 3">CIRM-BRFM 2984</strain>
    </source>
</reference>
<evidence type="ECO:0000313" key="3">
    <source>
        <dbReference type="Proteomes" id="UP001362999"/>
    </source>
</evidence>
<sequence>MFLLPLRTPPTLRRLLLPPSPSTLPPLRLLSTLPKAKETKEPATAAKEKEAARPAPGAGLPPALVEHLRTEGPYNRQPGLRRCPHRAPHRREEATPSPEWYAVTRGRFVGVLNHYALSDLAITGVGSGARKAYPTQGEALQAFNDALHWGIVSGGVGVASL</sequence>
<feature type="region of interest" description="Disordered" evidence="1">
    <location>
        <begin position="17"/>
        <end position="92"/>
    </location>
</feature>
<gene>
    <name evidence="2" type="ORF">R3P38DRAFT_3232844</name>
</gene>
<dbReference type="Proteomes" id="UP001362999">
    <property type="component" value="Unassembled WGS sequence"/>
</dbReference>